<dbReference type="EMBL" id="CAOQHR010000013">
    <property type="protein sequence ID" value="CAI6342370.1"/>
    <property type="molecule type" value="Genomic_DNA"/>
</dbReference>
<organism evidence="1 2">
    <name type="scientific">Periconia digitata</name>
    <dbReference type="NCBI Taxonomy" id="1303443"/>
    <lineage>
        <taxon>Eukaryota</taxon>
        <taxon>Fungi</taxon>
        <taxon>Dikarya</taxon>
        <taxon>Ascomycota</taxon>
        <taxon>Pezizomycotina</taxon>
        <taxon>Dothideomycetes</taxon>
        <taxon>Pleosporomycetidae</taxon>
        <taxon>Pleosporales</taxon>
        <taxon>Massarineae</taxon>
        <taxon>Periconiaceae</taxon>
        <taxon>Periconia</taxon>
    </lineage>
</organism>
<keyword evidence="2" id="KW-1185">Reference proteome</keyword>
<gene>
    <name evidence="1" type="ORF">PDIGIT_LOCUS15576</name>
</gene>
<evidence type="ECO:0000313" key="2">
    <source>
        <dbReference type="Proteomes" id="UP001152607"/>
    </source>
</evidence>
<sequence>MCPLPPVTAPIASLVSAYHSCPGECKGMKTETQFLPSGILLRRINRADRTSAACTIDQQQCASILAMPNAVGLWPGSIFLVSIVISIACTHAWELFPSASLADILVGRDVATLLVQSARSLPVSTVICPPRSMATINRMPPISISFFCHLT</sequence>
<protein>
    <submittedName>
        <fullName evidence="1">Uncharacterized protein</fullName>
    </submittedName>
</protein>
<dbReference type="Proteomes" id="UP001152607">
    <property type="component" value="Unassembled WGS sequence"/>
</dbReference>
<comment type="caution">
    <text evidence="1">The sequence shown here is derived from an EMBL/GenBank/DDBJ whole genome shotgun (WGS) entry which is preliminary data.</text>
</comment>
<dbReference type="AlphaFoldDB" id="A0A9W4UUL8"/>
<reference evidence="1" key="1">
    <citation type="submission" date="2023-01" db="EMBL/GenBank/DDBJ databases">
        <authorList>
            <person name="Van Ghelder C."/>
            <person name="Rancurel C."/>
        </authorList>
    </citation>
    <scope>NUCLEOTIDE SEQUENCE</scope>
    <source>
        <strain evidence="1">CNCM I-4278</strain>
    </source>
</reference>
<evidence type="ECO:0000313" key="1">
    <source>
        <dbReference type="EMBL" id="CAI6342370.1"/>
    </source>
</evidence>
<name>A0A9W4UUL8_9PLEO</name>
<accession>A0A9W4UUL8</accession>
<proteinExistence type="predicted"/>